<keyword evidence="5" id="KW-0675">Receptor</keyword>
<comment type="subcellular location">
    <subcellularLocation>
        <location evidence="1">Membrane</location>
    </subcellularLocation>
</comment>
<keyword evidence="5" id="KW-0297">G-protein coupled receptor</keyword>
<dbReference type="RefSeq" id="XP_032819586.1">
    <property type="nucleotide sequence ID" value="XM_032963695.1"/>
</dbReference>
<evidence type="ECO:0000256" key="5">
    <source>
        <dbReference type="RuleBase" id="RU000688"/>
    </source>
</evidence>
<dbReference type="PANTHER" id="PTHR45822">
    <property type="entry name" value="FREE FATTY ACID RECEPTOR 2-RELATED"/>
    <property type="match status" value="1"/>
</dbReference>
<keyword evidence="4 7" id="KW-0472">Membrane</keyword>
<dbReference type="Gene3D" id="1.20.1070.10">
    <property type="entry name" value="Rhodopsin 7-helix transmembrane proteins"/>
    <property type="match status" value="1"/>
</dbReference>
<dbReference type="PRINTS" id="PR00237">
    <property type="entry name" value="GPCRRHODOPSN"/>
</dbReference>
<dbReference type="AlphaFoldDB" id="A0AAJ7TME7"/>
<dbReference type="PROSITE" id="PS00237">
    <property type="entry name" value="G_PROTEIN_RECEP_F1_1"/>
    <property type="match status" value="1"/>
</dbReference>
<comment type="similarity">
    <text evidence="5">Belongs to the G-protein coupled receptor 1 family.</text>
</comment>
<evidence type="ECO:0000313" key="11">
    <source>
        <dbReference type="RefSeq" id="XP_032819586.1"/>
    </source>
</evidence>
<feature type="transmembrane region" description="Helical" evidence="7">
    <location>
        <begin position="226"/>
        <end position="245"/>
    </location>
</feature>
<evidence type="ECO:0000256" key="2">
    <source>
        <dbReference type="ARBA" id="ARBA00022692"/>
    </source>
</evidence>
<protein>
    <submittedName>
        <fullName evidence="10 11">Free fatty acid receptor 3-like</fullName>
    </submittedName>
</protein>
<feature type="transmembrane region" description="Helical" evidence="7">
    <location>
        <begin position="12"/>
        <end position="32"/>
    </location>
</feature>
<evidence type="ECO:0000256" key="7">
    <source>
        <dbReference type="SAM" id="Phobius"/>
    </source>
</evidence>
<gene>
    <name evidence="10 11" type="primary">LOC116947689</name>
</gene>
<keyword evidence="2 5" id="KW-0812">Transmembrane</keyword>
<dbReference type="Pfam" id="PF00001">
    <property type="entry name" value="7tm_1"/>
    <property type="match status" value="1"/>
</dbReference>
<keyword evidence="9" id="KW-1185">Reference proteome</keyword>
<feature type="transmembrane region" description="Helical" evidence="7">
    <location>
        <begin position="184"/>
        <end position="205"/>
    </location>
</feature>
<evidence type="ECO:0000313" key="9">
    <source>
        <dbReference type="Proteomes" id="UP001318040"/>
    </source>
</evidence>
<dbReference type="SUPFAM" id="SSF81321">
    <property type="entry name" value="Family A G protein-coupled receptor-like"/>
    <property type="match status" value="1"/>
</dbReference>
<feature type="domain" description="G-protein coupled receptors family 1 profile" evidence="8">
    <location>
        <begin position="24"/>
        <end position="278"/>
    </location>
</feature>
<proteinExistence type="inferred from homology"/>
<sequence length="315" mass="34468">MSRADLSVVPAFFSISILALAVPLNLASLGLLCTHSRRRRSPTALFMINLATSDLLFLLSLAFLVPYYLSGHTWRLGRVMCHAVTTALFTTTYTSTLLLTAIAADRYVAIVHPFQAKAWRREGYAGLACAAIWVATSSHLGVLNVVDFLDVGGGGRNDTNGTARATCYESFSDRDLRFVSSYRLYVAIVFFFLPLLVTAFCYASVIRSLSKQAAERRGSAQRSRSVRLVAATMAVFLLCFAPFNVSHVIGFARTENIWWRHVSLILNSLNCCLDPLIYYFGASRGSGSSGGGTRKGVNKGVNVPPRIREESQSAV</sequence>
<dbReference type="PRINTS" id="PR01157">
    <property type="entry name" value="P2YPURNOCPTR"/>
</dbReference>
<accession>A0AAJ7TME7</accession>
<dbReference type="Proteomes" id="UP001318040">
    <property type="component" value="Chromosome 31"/>
</dbReference>
<reference evidence="10 11" key="1">
    <citation type="submission" date="2025-04" db="UniProtKB">
        <authorList>
            <consortium name="RefSeq"/>
        </authorList>
    </citation>
    <scope>IDENTIFICATION</scope>
    <source>
        <tissue evidence="10 11">Sperm</tissue>
    </source>
</reference>
<dbReference type="GO" id="GO:0004930">
    <property type="term" value="F:G protein-coupled receptor activity"/>
    <property type="evidence" value="ECO:0007669"/>
    <property type="project" value="UniProtKB-KW"/>
</dbReference>
<name>A0AAJ7TME7_PETMA</name>
<evidence type="ECO:0000256" key="6">
    <source>
        <dbReference type="SAM" id="MobiDB-lite"/>
    </source>
</evidence>
<feature type="compositionally biased region" description="Basic and acidic residues" evidence="6">
    <location>
        <begin position="306"/>
        <end position="315"/>
    </location>
</feature>
<dbReference type="PROSITE" id="PS50262">
    <property type="entry name" value="G_PROTEIN_RECEP_F1_2"/>
    <property type="match status" value="1"/>
</dbReference>
<evidence type="ECO:0000259" key="8">
    <source>
        <dbReference type="PROSITE" id="PS50262"/>
    </source>
</evidence>
<feature type="transmembrane region" description="Helical" evidence="7">
    <location>
        <begin position="44"/>
        <end position="70"/>
    </location>
</feature>
<feature type="transmembrane region" description="Helical" evidence="7">
    <location>
        <begin position="124"/>
        <end position="146"/>
    </location>
</feature>
<evidence type="ECO:0000256" key="3">
    <source>
        <dbReference type="ARBA" id="ARBA00022989"/>
    </source>
</evidence>
<dbReference type="PANTHER" id="PTHR45822:SF8">
    <property type="entry name" value="FREE FATTY ACID RECEPTOR 3-RELATED"/>
    <property type="match status" value="1"/>
</dbReference>
<dbReference type="RefSeq" id="XP_032819585.1">
    <property type="nucleotide sequence ID" value="XM_032963694.1"/>
</dbReference>
<dbReference type="KEGG" id="pmrn:116947689"/>
<dbReference type="InterPro" id="IPR000276">
    <property type="entry name" value="GPCR_Rhodpsn"/>
</dbReference>
<evidence type="ECO:0000313" key="10">
    <source>
        <dbReference type="RefSeq" id="XP_032819585.1"/>
    </source>
</evidence>
<dbReference type="GO" id="GO:0071398">
    <property type="term" value="P:cellular response to fatty acid"/>
    <property type="evidence" value="ECO:0007669"/>
    <property type="project" value="TreeGrafter"/>
</dbReference>
<evidence type="ECO:0000256" key="4">
    <source>
        <dbReference type="ARBA" id="ARBA00023136"/>
    </source>
</evidence>
<feature type="transmembrane region" description="Helical" evidence="7">
    <location>
        <begin position="82"/>
        <end position="104"/>
    </location>
</feature>
<feature type="region of interest" description="Disordered" evidence="6">
    <location>
        <begin position="286"/>
        <end position="315"/>
    </location>
</feature>
<keyword evidence="5" id="KW-0807">Transducer</keyword>
<dbReference type="GO" id="GO:0005886">
    <property type="term" value="C:plasma membrane"/>
    <property type="evidence" value="ECO:0007669"/>
    <property type="project" value="TreeGrafter"/>
</dbReference>
<keyword evidence="3 7" id="KW-1133">Transmembrane helix</keyword>
<organism evidence="9 10">
    <name type="scientific">Petromyzon marinus</name>
    <name type="common">Sea lamprey</name>
    <dbReference type="NCBI Taxonomy" id="7757"/>
    <lineage>
        <taxon>Eukaryota</taxon>
        <taxon>Metazoa</taxon>
        <taxon>Chordata</taxon>
        <taxon>Craniata</taxon>
        <taxon>Vertebrata</taxon>
        <taxon>Cyclostomata</taxon>
        <taxon>Hyperoartia</taxon>
        <taxon>Petromyzontiformes</taxon>
        <taxon>Petromyzontidae</taxon>
        <taxon>Petromyzon</taxon>
    </lineage>
</organism>
<dbReference type="InterPro" id="IPR017452">
    <property type="entry name" value="GPCR_Rhodpsn_7TM"/>
</dbReference>
<evidence type="ECO:0000256" key="1">
    <source>
        <dbReference type="ARBA" id="ARBA00004370"/>
    </source>
</evidence>